<organism evidence="2 3">
    <name type="scientific">Bifidobacterium olomucense</name>
    <dbReference type="NCBI Taxonomy" id="2675324"/>
    <lineage>
        <taxon>Bacteria</taxon>
        <taxon>Bacillati</taxon>
        <taxon>Actinomycetota</taxon>
        <taxon>Actinomycetes</taxon>
        <taxon>Bifidobacteriales</taxon>
        <taxon>Bifidobacteriaceae</taxon>
        <taxon>Bifidobacterium</taxon>
    </lineage>
</organism>
<dbReference type="Proteomes" id="UP000543419">
    <property type="component" value="Unassembled WGS sequence"/>
</dbReference>
<evidence type="ECO:0000313" key="3">
    <source>
        <dbReference type="Proteomes" id="UP000543419"/>
    </source>
</evidence>
<evidence type="ECO:0000313" key="2">
    <source>
        <dbReference type="EMBL" id="NMM97512.1"/>
    </source>
</evidence>
<sequence>MESNEQRNDESDYEPISDAATDPLDDGDVVLDEEPTGER</sequence>
<proteinExistence type="predicted"/>
<comment type="caution">
    <text evidence="2">The sequence shown here is derived from an EMBL/GenBank/DDBJ whole genome shotgun (WGS) entry which is preliminary data.</text>
</comment>
<accession>A0A7Y0EW69</accession>
<dbReference type="EMBL" id="JAAIIG010000002">
    <property type="protein sequence ID" value="NMM97512.1"/>
    <property type="molecule type" value="Genomic_DNA"/>
</dbReference>
<feature type="compositionally biased region" description="Acidic residues" evidence="1">
    <location>
        <begin position="23"/>
        <end position="39"/>
    </location>
</feature>
<evidence type="ECO:0000256" key="1">
    <source>
        <dbReference type="SAM" id="MobiDB-lite"/>
    </source>
</evidence>
<gene>
    <name evidence="2" type="ORF">G1C97_0461</name>
</gene>
<reference evidence="2 3" key="1">
    <citation type="submission" date="2020-02" db="EMBL/GenBank/DDBJ databases">
        <title>Characterization of phylogenetic diversity of novel bifidobacterial species isolated in Czech ZOOs.</title>
        <authorList>
            <person name="Lugli G.A."/>
            <person name="Vera N.B."/>
            <person name="Ventura M."/>
        </authorList>
    </citation>
    <scope>NUCLEOTIDE SEQUENCE [LARGE SCALE GENOMIC DNA]</scope>
    <source>
        <strain evidence="2 3">DSM 109959</strain>
    </source>
</reference>
<keyword evidence="3" id="KW-1185">Reference proteome</keyword>
<feature type="region of interest" description="Disordered" evidence="1">
    <location>
        <begin position="1"/>
        <end position="39"/>
    </location>
</feature>
<name>A0A7Y0EW69_9BIFI</name>
<feature type="compositionally biased region" description="Basic and acidic residues" evidence="1">
    <location>
        <begin position="1"/>
        <end position="10"/>
    </location>
</feature>
<protein>
    <submittedName>
        <fullName evidence="2">Uncharacterized protein</fullName>
    </submittedName>
</protein>
<dbReference type="AlphaFoldDB" id="A0A7Y0EW69"/>